<proteinExistence type="predicted"/>
<dbReference type="SUPFAM" id="SSF48371">
    <property type="entry name" value="ARM repeat"/>
    <property type="match status" value="1"/>
</dbReference>
<organism evidence="1 2">
    <name type="scientific">Fulvivirga kasyanovii</name>
    <dbReference type="NCBI Taxonomy" id="396812"/>
    <lineage>
        <taxon>Bacteria</taxon>
        <taxon>Pseudomonadati</taxon>
        <taxon>Bacteroidota</taxon>
        <taxon>Cytophagia</taxon>
        <taxon>Cytophagales</taxon>
        <taxon>Fulvivirgaceae</taxon>
        <taxon>Fulvivirga</taxon>
    </lineage>
</organism>
<name>A0ABW9RMK7_9BACT</name>
<sequence length="168" mass="19339">MDIRKELLKEHSKSNANRIARYISNDPTRFDVLMKLFLSNEYRVTQRAAQVVSMCAENHPGLIRPYLKQMILNLRNDVHDAVKRNTLRILQDIELQENLQGDMTDIGFQLLTSAREPVAVKVFAMTVLANICKKEPDLKNELQIIIEDQMPYASAGFISRGNKILKRL</sequence>
<protein>
    <recommendedName>
        <fullName evidence="3">HEAT repeat domain-containing protein</fullName>
    </recommendedName>
</protein>
<accession>A0ABW9RMK7</accession>
<dbReference type="InterPro" id="IPR016024">
    <property type="entry name" value="ARM-type_fold"/>
</dbReference>
<dbReference type="InterPro" id="IPR011989">
    <property type="entry name" value="ARM-like"/>
</dbReference>
<dbReference type="Gene3D" id="1.25.10.10">
    <property type="entry name" value="Leucine-rich Repeat Variant"/>
    <property type="match status" value="1"/>
</dbReference>
<evidence type="ECO:0000313" key="1">
    <source>
        <dbReference type="EMBL" id="MTI25180.1"/>
    </source>
</evidence>
<comment type="caution">
    <text evidence="1">The sequence shown here is derived from an EMBL/GenBank/DDBJ whole genome shotgun (WGS) entry which is preliminary data.</text>
</comment>
<keyword evidence="2" id="KW-1185">Reference proteome</keyword>
<dbReference type="Proteomes" id="UP000798808">
    <property type="component" value="Unassembled WGS sequence"/>
</dbReference>
<gene>
    <name evidence="1" type="ORF">E1163_09525</name>
</gene>
<evidence type="ECO:0000313" key="2">
    <source>
        <dbReference type="Proteomes" id="UP000798808"/>
    </source>
</evidence>
<reference evidence="1 2" key="1">
    <citation type="submission" date="2019-02" db="EMBL/GenBank/DDBJ databases">
        <authorList>
            <person name="Goldberg S.R."/>
            <person name="Haltli B.A."/>
            <person name="Correa H."/>
            <person name="Russell K.G."/>
        </authorList>
    </citation>
    <scope>NUCLEOTIDE SEQUENCE [LARGE SCALE GENOMIC DNA]</scope>
    <source>
        <strain evidence="1 2">JCM 16186</strain>
    </source>
</reference>
<dbReference type="EMBL" id="SMLW01000491">
    <property type="protein sequence ID" value="MTI25180.1"/>
    <property type="molecule type" value="Genomic_DNA"/>
</dbReference>
<evidence type="ECO:0008006" key="3">
    <source>
        <dbReference type="Google" id="ProtNLM"/>
    </source>
</evidence>